<dbReference type="Pfam" id="PF07332">
    <property type="entry name" value="Phage_holin_3_6"/>
    <property type="match status" value="1"/>
</dbReference>
<evidence type="ECO:0000256" key="1">
    <source>
        <dbReference type="SAM" id="Phobius"/>
    </source>
</evidence>
<dbReference type="EMBL" id="JABELX010000004">
    <property type="protein sequence ID" value="NNH70948.1"/>
    <property type="molecule type" value="Genomic_DNA"/>
</dbReference>
<sequence length="155" mass="17104">MAHFHTFREPDPFATIEVRPSPVERLARYLLTQLAAWLGPKLQRMASFLFEEFRRGLLAAALLGFALVAAVYGAFYLIDLAIVALDMWLPHWASLSIIAGALLLPALIAATLGVWQLSRMKLVRGTVAGLAQVGVLLWSLTRPMPAEAEAERRVP</sequence>
<evidence type="ECO:0008006" key="4">
    <source>
        <dbReference type="Google" id="ProtNLM"/>
    </source>
</evidence>
<evidence type="ECO:0000313" key="2">
    <source>
        <dbReference type="EMBL" id="NNH70948.1"/>
    </source>
</evidence>
<accession>A0A849C027</accession>
<dbReference type="InterPro" id="IPR009937">
    <property type="entry name" value="Phage_holin_3_6"/>
</dbReference>
<feature type="transmembrane region" description="Helical" evidence="1">
    <location>
        <begin position="91"/>
        <end position="115"/>
    </location>
</feature>
<dbReference type="AlphaFoldDB" id="A0A849C027"/>
<evidence type="ECO:0000313" key="3">
    <source>
        <dbReference type="Proteomes" id="UP000586827"/>
    </source>
</evidence>
<keyword evidence="1" id="KW-0812">Transmembrane</keyword>
<keyword evidence="1" id="KW-1133">Transmembrane helix</keyword>
<dbReference type="Proteomes" id="UP000586827">
    <property type="component" value="Unassembled WGS sequence"/>
</dbReference>
<gene>
    <name evidence="2" type="ORF">HLB23_13935</name>
</gene>
<organism evidence="2 3">
    <name type="scientific">Nocardia uniformis</name>
    <dbReference type="NCBI Taxonomy" id="53432"/>
    <lineage>
        <taxon>Bacteria</taxon>
        <taxon>Bacillati</taxon>
        <taxon>Actinomycetota</taxon>
        <taxon>Actinomycetes</taxon>
        <taxon>Mycobacteriales</taxon>
        <taxon>Nocardiaceae</taxon>
        <taxon>Nocardia</taxon>
    </lineage>
</organism>
<reference evidence="2 3" key="1">
    <citation type="submission" date="2020-05" db="EMBL/GenBank/DDBJ databases">
        <title>MicrobeNet Type strains.</title>
        <authorList>
            <person name="Nicholson A.C."/>
        </authorList>
    </citation>
    <scope>NUCLEOTIDE SEQUENCE [LARGE SCALE GENOMIC DNA]</scope>
    <source>
        <strain evidence="2 3">JCM 3224</strain>
    </source>
</reference>
<comment type="caution">
    <text evidence="2">The sequence shown here is derived from an EMBL/GenBank/DDBJ whole genome shotgun (WGS) entry which is preliminary data.</text>
</comment>
<proteinExistence type="predicted"/>
<keyword evidence="1" id="KW-0472">Membrane</keyword>
<protein>
    <recommendedName>
        <fullName evidence="4">Phage holin family protein</fullName>
    </recommendedName>
</protein>
<name>A0A849C027_9NOCA</name>
<dbReference type="RefSeq" id="WP_067523205.1">
    <property type="nucleotide sequence ID" value="NZ_JABELX010000004.1"/>
</dbReference>
<feature type="transmembrane region" description="Helical" evidence="1">
    <location>
        <begin position="57"/>
        <end position="85"/>
    </location>
</feature>
<keyword evidence="3" id="KW-1185">Reference proteome</keyword>